<dbReference type="InterPro" id="IPR016163">
    <property type="entry name" value="Ald_DH_C"/>
</dbReference>
<dbReference type="InterPro" id="IPR016162">
    <property type="entry name" value="Ald_DH_N"/>
</dbReference>
<dbReference type="Gene3D" id="3.40.309.10">
    <property type="entry name" value="Aldehyde Dehydrogenase, Chain A, domain 2"/>
    <property type="match status" value="1"/>
</dbReference>
<dbReference type="InterPro" id="IPR016161">
    <property type="entry name" value="Ald_DH/histidinol_DH"/>
</dbReference>
<evidence type="ECO:0000259" key="2">
    <source>
        <dbReference type="Pfam" id="PF00171"/>
    </source>
</evidence>
<dbReference type="Proteomes" id="UP000662814">
    <property type="component" value="Chromosome"/>
</dbReference>
<reference evidence="3 4" key="1">
    <citation type="submission" date="2020-12" db="EMBL/GenBank/DDBJ databases">
        <title>Microbacterium sp. HY060.</title>
        <authorList>
            <person name="Zhou J."/>
        </authorList>
    </citation>
    <scope>NUCLEOTIDE SEQUENCE [LARGE SCALE GENOMIC DNA]</scope>
    <source>
        <strain evidence="3 4">HY60</strain>
    </source>
</reference>
<keyword evidence="1" id="KW-0560">Oxidoreductase</keyword>
<keyword evidence="4" id="KW-1185">Reference proteome</keyword>
<dbReference type="Pfam" id="PF00171">
    <property type="entry name" value="Aldedh"/>
    <property type="match status" value="1"/>
</dbReference>
<name>A0ABX6YI80_9MICO</name>
<protein>
    <submittedName>
        <fullName evidence="3">Aldehyde dehydrogenase family protein</fullName>
    </submittedName>
</protein>
<dbReference type="InterPro" id="IPR016160">
    <property type="entry name" value="Ald_DH_CS_CYS"/>
</dbReference>
<dbReference type="PANTHER" id="PTHR43353">
    <property type="entry name" value="SUCCINATE-SEMIALDEHYDE DEHYDROGENASE, MITOCHONDRIAL"/>
    <property type="match status" value="1"/>
</dbReference>
<dbReference type="EMBL" id="CP061169">
    <property type="protein sequence ID" value="QPZ38299.1"/>
    <property type="molecule type" value="Genomic_DNA"/>
</dbReference>
<sequence length="483" mass="50213">MNQLSASGIRIGGEVVTDSTGRRRIDAISPIDGNAFGDVLQGTADDALRAVDVAQSSFRPWAATSVDERAAVLRAIAAALRDEAAATDESSWAWLLSTETGKRLAEAQGEITFSAVYFEAFADLLLAQRDEHFAVIPGIEHRVQPQPMGIVAVVTPWNFPISIPARKIAAALAAGCTVVFRAAELAALSSLRLSDLLDRFVPAGVVNTVLGSPSDVVTPWLDRVDAVSFTGSTRVGRIINEQIAARFTPAVMELGGNASFVVLDDANVQQAVDTLMIAKFRNNGQSCIGANNVLIPRSLEGDFRDALTAAASKLVVGDPREAATDLGPLAPANDPARVAALVSDATAAGGQALLAQAELPAAGHYAAPQFVMNAPATSTLVADEVFGPAAGVIVYDNLDEALALQRSSGYGLASYVCTEDPGRADAVVAELRAGIMGINTATPNYPGAPFGGVGLSGVGYEGGRQGLEAHQHFRTIATRTATP</sequence>
<dbReference type="RefSeq" id="WP_166986877.1">
    <property type="nucleotide sequence ID" value="NZ_CP061169.1"/>
</dbReference>
<evidence type="ECO:0000313" key="3">
    <source>
        <dbReference type="EMBL" id="QPZ38299.1"/>
    </source>
</evidence>
<dbReference type="PROSITE" id="PS00070">
    <property type="entry name" value="ALDEHYDE_DEHYDR_CYS"/>
    <property type="match status" value="1"/>
</dbReference>
<dbReference type="Gene3D" id="3.40.605.10">
    <property type="entry name" value="Aldehyde Dehydrogenase, Chain A, domain 1"/>
    <property type="match status" value="1"/>
</dbReference>
<proteinExistence type="predicted"/>
<dbReference type="InterPro" id="IPR050740">
    <property type="entry name" value="Aldehyde_DH_Superfamily"/>
</dbReference>
<feature type="domain" description="Aldehyde dehydrogenase" evidence="2">
    <location>
        <begin position="18"/>
        <end position="475"/>
    </location>
</feature>
<dbReference type="PANTHER" id="PTHR43353:SF5">
    <property type="entry name" value="SUCCINATE-SEMIALDEHYDE DEHYDROGENASE, MITOCHONDRIAL"/>
    <property type="match status" value="1"/>
</dbReference>
<dbReference type="SUPFAM" id="SSF53720">
    <property type="entry name" value="ALDH-like"/>
    <property type="match status" value="1"/>
</dbReference>
<dbReference type="InterPro" id="IPR015590">
    <property type="entry name" value="Aldehyde_DH_dom"/>
</dbReference>
<organism evidence="3 4">
    <name type="scientific">Paramicrobacterium chengjingii</name>
    <dbReference type="NCBI Taxonomy" id="2769067"/>
    <lineage>
        <taxon>Bacteria</taxon>
        <taxon>Bacillati</taxon>
        <taxon>Actinomycetota</taxon>
        <taxon>Actinomycetes</taxon>
        <taxon>Micrococcales</taxon>
        <taxon>Microbacteriaceae</taxon>
        <taxon>Paramicrobacterium</taxon>
    </lineage>
</organism>
<evidence type="ECO:0000256" key="1">
    <source>
        <dbReference type="ARBA" id="ARBA00023002"/>
    </source>
</evidence>
<gene>
    <name evidence="3" type="ORF">HCR76_16165</name>
</gene>
<accession>A0ABX6YI80</accession>
<evidence type="ECO:0000313" key="4">
    <source>
        <dbReference type="Proteomes" id="UP000662814"/>
    </source>
</evidence>